<gene>
    <name evidence="2" type="ORF">M422DRAFT_274220</name>
</gene>
<keyword evidence="3" id="KW-1185">Reference proteome</keyword>
<protein>
    <submittedName>
        <fullName evidence="2">Uncharacterized protein</fullName>
    </submittedName>
</protein>
<feature type="compositionally biased region" description="Polar residues" evidence="1">
    <location>
        <begin position="237"/>
        <end position="251"/>
    </location>
</feature>
<dbReference type="HOGENOM" id="CLU_1107706_0_0_1"/>
<dbReference type="AlphaFoldDB" id="A0A0C9T7E0"/>
<evidence type="ECO:0000256" key="1">
    <source>
        <dbReference type="SAM" id="MobiDB-lite"/>
    </source>
</evidence>
<evidence type="ECO:0000313" key="2">
    <source>
        <dbReference type="EMBL" id="KIJ24893.1"/>
    </source>
</evidence>
<proteinExistence type="predicted"/>
<feature type="region of interest" description="Disordered" evidence="1">
    <location>
        <begin position="231"/>
        <end position="251"/>
    </location>
</feature>
<evidence type="ECO:0000313" key="3">
    <source>
        <dbReference type="Proteomes" id="UP000054279"/>
    </source>
</evidence>
<reference evidence="2 3" key="1">
    <citation type="submission" date="2014-06" db="EMBL/GenBank/DDBJ databases">
        <title>Evolutionary Origins and Diversification of the Mycorrhizal Mutualists.</title>
        <authorList>
            <consortium name="DOE Joint Genome Institute"/>
            <consortium name="Mycorrhizal Genomics Consortium"/>
            <person name="Kohler A."/>
            <person name="Kuo A."/>
            <person name="Nagy L.G."/>
            <person name="Floudas D."/>
            <person name="Copeland A."/>
            <person name="Barry K.W."/>
            <person name="Cichocki N."/>
            <person name="Veneault-Fourrey C."/>
            <person name="LaButti K."/>
            <person name="Lindquist E.A."/>
            <person name="Lipzen A."/>
            <person name="Lundell T."/>
            <person name="Morin E."/>
            <person name="Murat C."/>
            <person name="Riley R."/>
            <person name="Ohm R."/>
            <person name="Sun H."/>
            <person name="Tunlid A."/>
            <person name="Henrissat B."/>
            <person name="Grigoriev I.V."/>
            <person name="Hibbett D.S."/>
            <person name="Martin F."/>
        </authorList>
    </citation>
    <scope>NUCLEOTIDE SEQUENCE [LARGE SCALE GENOMIC DNA]</scope>
    <source>
        <strain evidence="2 3">SS14</strain>
    </source>
</reference>
<sequence length="251" mass="27191">MLMKNVRASVLEEIRVKTPRRVLELVCNAMYAADGPDFTELGMETLLQCYELTVEFGASVLQQMLVSIISINLSQDNAPGVYRAAMNTGNYTLANLARRGIDNALMLQQAVLGTIACTPFQGIRAKQLLFSIAIILADIQIVPGSLNALCGATIFGTIIYTVGRLCEIVDTDLPAQTILASLRQVHERDGCMCTNCTQFRERLVRGVNNLLQGLRPLFPRPGGANVVLGVDRDDETAGTNGRSTMGGSPEL</sequence>
<dbReference type="EMBL" id="KN837449">
    <property type="protein sequence ID" value="KIJ24893.1"/>
    <property type="molecule type" value="Genomic_DNA"/>
</dbReference>
<organism evidence="2 3">
    <name type="scientific">Sphaerobolus stellatus (strain SS14)</name>
    <dbReference type="NCBI Taxonomy" id="990650"/>
    <lineage>
        <taxon>Eukaryota</taxon>
        <taxon>Fungi</taxon>
        <taxon>Dikarya</taxon>
        <taxon>Basidiomycota</taxon>
        <taxon>Agaricomycotina</taxon>
        <taxon>Agaricomycetes</taxon>
        <taxon>Phallomycetidae</taxon>
        <taxon>Geastrales</taxon>
        <taxon>Sphaerobolaceae</taxon>
        <taxon>Sphaerobolus</taxon>
    </lineage>
</organism>
<dbReference type="Proteomes" id="UP000054279">
    <property type="component" value="Unassembled WGS sequence"/>
</dbReference>
<name>A0A0C9T7E0_SPHS4</name>
<accession>A0A0C9T7E0</accession>